<evidence type="ECO:0000256" key="1">
    <source>
        <dbReference type="ARBA" id="ARBA00004123"/>
    </source>
</evidence>
<dbReference type="InterPro" id="IPR013180">
    <property type="entry name" value="CTNNBL1_N"/>
</dbReference>
<dbReference type="EMBL" id="JASUXU010000027">
    <property type="protein sequence ID" value="KAK0320087.1"/>
    <property type="molecule type" value="Genomic_DNA"/>
</dbReference>
<evidence type="ECO:0000256" key="4">
    <source>
        <dbReference type="ARBA" id="ARBA00023054"/>
    </source>
</evidence>
<name>A0AAN6JD69_9PEZI</name>
<dbReference type="PANTHER" id="PTHR14978">
    <property type="entry name" value="BETA-CATENIN-LIKE PROTEIN 1 NUCLEAR ASSOCIATED PROTEIN"/>
    <property type="match status" value="1"/>
</dbReference>
<evidence type="ECO:0000256" key="6">
    <source>
        <dbReference type="SAM" id="MobiDB-lite"/>
    </source>
</evidence>
<feature type="domain" description="Beta-catenin-like protein 1 N-terminal" evidence="7">
    <location>
        <begin position="111"/>
        <end position="217"/>
    </location>
</feature>
<evidence type="ECO:0000256" key="2">
    <source>
        <dbReference type="ARBA" id="ARBA00022553"/>
    </source>
</evidence>
<sequence length="603" mass="66345">MPEATWYVLSPYNLNRVEISAAMTSVDDLFKKPSLPSGNLKRKLEVPDAEQAYKATKLSAISIANGRTNGASVDDAPEDDENEDLEAGPELPPDDAGEDGDRFFGGGVTKSSAEALDYIDQQDGDDYAEEKIDSSWLRRLAVSFEKKVTKNAEQRARYEGDPQKFMASEADLDTEIKSWSLLAEHPELFAGFAESESVGMLVGLLAHENTDIAIAAIEILSELLDEDVEAETEQWDTLVAALLEADLLGLLMSDLSRLDERNESDRNGVYHSLAIMESLGSQQTVAEKIGQEEVLTWLCKRLEKAEKTTSQNKQYAAEVLQVLLQNSPLVRKRSATDVDGVDLILQLLAAYRKRDPVKDSTEEEYAENLFDALTCVVDEADGKVKFVDAEGVELALIMLKEGSFSKLRALRLLDHACGGRSGHAVCEKLVEAAGLKTIFGVFAKKPDSATTEHVLGIVASLLRLLPGESAARIRTLSKFTEKNNEKVKKLVSLREDYARRVGTVDNEIRAELALPSGDRILDREDEYLSRRLDAGLYVLQTVDVILAWLFAEDAEVKKLVNAGGHLDAIRASLQDQLDGLHSPDGEGDADTPEMLGTLIEFLR</sequence>
<evidence type="ECO:0000313" key="8">
    <source>
        <dbReference type="EMBL" id="KAK0320087.1"/>
    </source>
</evidence>
<gene>
    <name evidence="8" type="ORF">LTR82_009023</name>
</gene>
<comment type="subcellular location">
    <subcellularLocation>
        <location evidence="1">Nucleus</location>
    </subcellularLocation>
</comment>
<dbReference type="Gene3D" id="1.25.10.10">
    <property type="entry name" value="Leucine-rich Repeat Variant"/>
    <property type="match status" value="1"/>
</dbReference>
<comment type="caution">
    <text evidence="8">The sequence shown here is derived from an EMBL/GenBank/DDBJ whole genome shotgun (WGS) entry which is preliminary data.</text>
</comment>
<dbReference type="AlphaFoldDB" id="A0AAN6JD69"/>
<organism evidence="8 9">
    <name type="scientific">Friedmanniomyces endolithicus</name>
    <dbReference type="NCBI Taxonomy" id="329885"/>
    <lineage>
        <taxon>Eukaryota</taxon>
        <taxon>Fungi</taxon>
        <taxon>Dikarya</taxon>
        <taxon>Ascomycota</taxon>
        <taxon>Pezizomycotina</taxon>
        <taxon>Dothideomycetes</taxon>
        <taxon>Dothideomycetidae</taxon>
        <taxon>Mycosphaerellales</taxon>
        <taxon>Teratosphaeriaceae</taxon>
        <taxon>Friedmanniomyces</taxon>
    </lineage>
</organism>
<keyword evidence="3" id="KW-0677">Repeat</keyword>
<evidence type="ECO:0000256" key="3">
    <source>
        <dbReference type="ARBA" id="ARBA00022737"/>
    </source>
</evidence>
<protein>
    <recommendedName>
        <fullName evidence="7">Beta-catenin-like protein 1 N-terminal domain-containing protein</fullName>
    </recommendedName>
</protein>
<evidence type="ECO:0000259" key="7">
    <source>
        <dbReference type="SMART" id="SM01156"/>
    </source>
</evidence>
<evidence type="ECO:0000313" key="9">
    <source>
        <dbReference type="Proteomes" id="UP001168146"/>
    </source>
</evidence>
<feature type="region of interest" description="Disordered" evidence="6">
    <location>
        <begin position="67"/>
        <end position="104"/>
    </location>
</feature>
<reference evidence="8" key="1">
    <citation type="submission" date="2021-12" db="EMBL/GenBank/DDBJ databases">
        <title>Black yeast isolated from Biological Soil Crust.</title>
        <authorList>
            <person name="Kurbessoian T."/>
        </authorList>
    </citation>
    <scope>NUCLEOTIDE SEQUENCE</scope>
    <source>
        <strain evidence="8">CCFEE 5208</strain>
    </source>
</reference>
<accession>A0AAN6JD69</accession>
<dbReference type="GO" id="GO:0005681">
    <property type="term" value="C:spliceosomal complex"/>
    <property type="evidence" value="ECO:0007669"/>
    <property type="project" value="TreeGrafter"/>
</dbReference>
<dbReference type="FunFam" id="1.25.10.10:FF:001136">
    <property type="entry name" value="Beta-catenin-like protein 1"/>
    <property type="match status" value="1"/>
</dbReference>
<dbReference type="Pfam" id="PF08216">
    <property type="entry name" value="CTNNBL"/>
    <property type="match status" value="1"/>
</dbReference>
<proteinExistence type="predicted"/>
<dbReference type="InterPro" id="IPR011989">
    <property type="entry name" value="ARM-like"/>
</dbReference>
<dbReference type="Proteomes" id="UP001168146">
    <property type="component" value="Unassembled WGS sequence"/>
</dbReference>
<dbReference type="SMART" id="SM01156">
    <property type="entry name" value="DUF1716"/>
    <property type="match status" value="1"/>
</dbReference>
<keyword evidence="5" id="KW-0539">Nucleus</keyword>
<dbReference type="PANTHER" id="PTHR14978:SF0">
    <property type="entry name" value="BETA-CATENIN-LIKE PROTEIN 1"/>
    <property type="match status" value="1"/>
</dbReference>
<dbReference type="GO" id="GO:0010467">
    <property type="term" value="P:gene expression"/>
    <property type="evidence" value="ECO:0007669"/>
    <property type="project" value="UniProtKB-ARBA"/>
</dbReference>
<dbReference type="SUPFAM" id="SSF48371">
    <property type="entry name" value="ARM repeat"/>
    <property type="match status" value="1"/>
</dbReference>
<dbReference type="InterPro" id="IPR039678">
    <property type="entry name" value="CTNNBL1"/>
</dbReference>
<keyword evidence="4" id="KW-0175">Coiled coil</keyword>
<keyword evidence="2" id="KW-0597">Phosphoprotein</keyword>
<evidence type="ECO:0000256" key="5">
    <source>
        <dbReference type="ARBA" id="ARBA00023242"/>
    </source>
</evidence>
<dbReference type="InterPro" id="IPR016024">
    <property type="entry name" value="ARM-type_fold"/>
</dbReference>
<feature type="compositionally biased region" description="Acidic residues" evidence="6">
    <location>
        <begin position="75"/>
        <end position="98"/>
    </location>
</feature>